<accession>A0A086CHN8</accession>
<name>A0A086CHN8_9CHRO</name>
<dbReference type="Proteomes" id="UP000028922">
    <property type="component" value="Unassembled WGS sequence"/>
</dbReference>
<reference evidence="1 2" key="1">
    <citation type="submission" date="2014-08" db="EMBL/GenBank/DDBJ databases">
        <title>Comparative genomics reveals surprising divergence of two closely related strains of uncultivated UCYN-A cyanobacteria.</title>
        <authorList>
            <person name="Bombar D."/>
            <person name="Heller P."/>
            <person name="Sanchez-Baracaldo P."/>
            <person name="Carter B.J."/>
            <person name="Zert J.P."/>
        </authorList>
    </citation>
    <scope>NUCLEOTIDE SEQUENCE [LARGE SCALE GENOMIC DNA]</scope>
</reference>
<dbReference type="Gene3D" id="3.40.50.300">
    <property type="entry name" value="P-loop containing nucleotide triphosphate hydrolases"/>
    <property type="match status" value="1"/>
</dbReference>
<proteinExistence type="predicted"/>
<sequence>MDHFQQLIGQPQSVTLLKQIIIKNHIAPAYLFSGPIGVGRKLAAECFCKSLFSHSKVLQESQLTFEQRIVNGNHPDLYWIEPTYQHQKKLFTVKQAREYGLKRNSPPQIRVDQIRNIANFLSHLPLESIRSIVIIEEAELMTEAASNGLLKTLEEAKLATLILISSNPSLLLPTLVSRCQIIPFYNLSEHNLKEVLSKLNYENIINEEEIIKLSQGSPGKAISYWDKLQLIPSELKNTLKQIPLGDLNSLELSNKINMELDNSTQLFLIDYLQYFYWEKFRNRNLLELLELAKYQLLNYLNSRLVWDLLLMKISNVL</sequence>
<dbReference type="InterPro" id="IPR027417">
    <property type="entry name" value="P-loop_NTPase"/>
</dbReference>
<dbReference type="PANTHER" id="PTHR11669">
    <property type="entry name" value="REPLICATION FACTOR C / DNA POLYMERASE III GAMMA-TAU SUBUNIT"/>
    <property type="match status" value="1"/>
</dbReference>
<dbReference type="AlphaFoldDB" id="A0A086CHN8"/>
<dbReference type="NCBIfam" id="NF005638">
    <property type="entry name" value="PRK07399.1"/>
    <property type="match status" value="1"/>
</dbReference>
<dbReference type="PATRIC" id="fig|1527444.3.peg.556"/>
<dbReference type="eggNOG" id="COG0470">
    <property type="taxonomic scope" value="Bacteria"/>
</dbReference>
<dbReference type="SUPFAM" id="SSF52540">
    <property type="entry name" value="P-loop containing nucleoside triphosphate hydrolases"/>
    <property type="match status" value="1"/>
</dbReference>
<dbReference type="GO" id="GO:0006261">
    <property type="term" value="P:DNA-templated DNA replication"/>
    <property type="evidence" value="ECO:0007669"/>
    <property type="project" value="TreeGrafter"/>
</dbReference>
<dbReference type="GO" id="GO:0003887">
    <property type="term" value="F:DNA-directed DNA polymerase activity"/>
    <property type="evidence" value="ECO:0007669"/>
    <property type="project" value="UniProtKB-EC"/>
</dbReference>
<keyword evidence="1" id="KW-0808">Transferase</keyword>
<gene>
    <name evidence="1" type="ORF">ucyna2_00578</name>
</gene>
<evidence type="ECO:0000313" key="1">
    <source>
        <dbReference type="EMBL" id="KFF41702.1"/>
    </source>
</evidence>
<dbReference type="STRING" id="1527444.ucyna2_00578"/>
<organism evidence="1 2">
    <name type="scientific">Candidatus Atelocyanobacterium thalassa isolate SIO64986</name>
    <dbReference type="NCBI Taxonomy" id="1527444"/>
    <lineage>
        <taxon>Bacteria</taxon>
        <taxon>Bacillati</taxon>
        <taxon>Cyanobacteriota</taxon>
        <taxon>Cyanophyceae</taxon>
        <taxon>Oscillatoriophycideae</taxon>
        <taxon>Chroococcales</taxon>
        <taxon>Aphanothecaceae</taxon>
        <taxon>Candidatus Atelocyanobacterium</taxon>
        <taxon>Candidatus Atelocyanobacterium thalassae</taxon>
    </lineage>
</organism>
<keyword evidence="1" id="KW-0548">Nucleotidyltransferase</keyword>
<dbReference type="Pfam" id="PF13177">
    <property type="entry name" value="DNA_pol3_delta2"/>
    <property type="match status" value="1"/>
</dbReference>
<protein>
    <submittedName>
        <fullName evidence="1">DNA polymerase III, delta prime subunit</fullName>
        <ecNumber evidence="1">2.7.7.7</ecNumber>
    </submittedName>
</protein>
<dbReference type="EMBL" id="JPSP01000004">
    <property type="protein sequence ID" value="KFF41702.1"/>
    <property type="molecule type" value="Genomic_DNA"/>
</dbReference>
<dbReference type="InterPro" id="IPR050238">
    <property type="entry name" value="DNA_Rep/Repair_Clamp_Loader"/>
</dbReference>
<comment type="caution">
    <text evidence="1">The sequence shown here is derived from an EMBL/GenBank/DDBJ whole genome shotgun (WGS) entry which is preliminary data.</text>
</comment>
<dbReference type="EC" id="2.7.7.7" evidence="1"/>
<dbReference type="PANTHER" id="PTHR11669:SF8">
    <property type="entry name" value="DNA POLYMERASE III SUBUNIT DELTA"/>
    <property type="match status" value="1"/>
</dbReference>
<evidence type="ECO:0000313" key="2">
    <source>
        <dbReference type="Proteomes" id="UP000028922"/>
    </source>
</evidence>